<accession>A0ABX2IHG3</accession>
<feature type="chain" id="PRO_5045342983" evidence="1">
    <location>
        <begin position="28"/>
        <end position="152"/>
    </location>
</feature>
<proteinExistence type="predicted"/>
<evidence type="ECO:0000313" key="3">
    <source>
        <dbReference type="EMBL" id="NSL56254.1"/>
    </source>
</evidence>
<evidence type="ECO:0000313" key="4">
    <source>
        <dbReference type="Proteomes" id="UP000778523"/>
    </source>
</evidence>
<dbReference type="PROSITE" id="PS51257">
    <property type="entry name" value="PROKAR_LIPOPROTEIN"/>
    <property type="match status" value="1"/>
</dbReference>
<name>A0ABX2IHG3_9RHOO</name>
<dbReference type="EMBL" id="JABCSC020000003">
    <property type="protein sequence ID" value="NSL56254.1"/>
    <property type="molecule type" value="Genomic_DNA"/>
</dbReference>
<dbReference type="InterPro" id="IPR022548">
    <property type="entry name" value="DUF2846"/>
</dbReference>
<dbReference type="Proteomes" id="UP000778523">
    <property type="component" value="Unassembled WGS sequence"/>
</dbReference>
<dbReference type="RefSeq" id="WP_170022564.1">
    <property type="nucleotide sequence ID" value="NZ_JABCSC020000003.1"/>
</dbReference>
<protein>
    <submittedName>
        <fullName evidence="3">DUF2846 domain-containing protein</fullName>
    </submittedName>
</protein>
<gene>
    <name evidence="3" type="ORF">HJ583_014535</name>
</gene>
<feature type="signal peptide" evidence="1">
    <location>
        <begin position="1"/>
        <end position="27"/>
    </location>
</feature>
<keyword evidence="4" id="KW-1185">Reference proteome</keyword>
<feature type="domain" description="DUF2846" evidence="2">
    <location>
        <begin position="45"/>
        <end position="117"/>
    </location>
</feature>
<reference evidence="3 4" key="1">
    <citation type="submission" date="2020-06" db="EMBL/GenBank/DDBJ databases">
        <title>Draft genome of Uliginosibacterium sp. IMCC34675.</title>
        <authorList>
            <person name="Song J."/>
        </authorList>
    </citation>
    <scope>NUCLEOTIDE SEQUENCE [LARGE SCALE GENOMIC DNA]</scope>
    <source>
        <strain evidence="3 4">IMCC34675</strain>
    </source>
</reference>
<comment type="caution">
    <text evidence="3">The sequence shown here is derived from an EMBL/GenBank/DDBJ whole genome shotgun (WGS) entry which is preliminary data.</text>
</comment>
<evidence type="ECO:0000256" key="1">
    <source>
        <dbReference type="SAM" id="SignalP"/>
    </source>
</evidence>
<evidence type="ECO:0000259" key="2">
    <source>
        <dbReference type="Pfam" id="PF11008"/>
    </source>
</evidence>
<dbReference type="Pfam" id="PF11008">
    <property type="entry name" value="DUF2846"/>
    <property type="match status" value="1"/>
</dbReference>
<keyword evidence="1" id="KW-0732">Signal</keyword>
<organism evidence="3 4">
    <name type="scientific">Uliginosibacterium aquaticum</name>
    <dbReference type="NCBI Taxonomy" id="2731212"/>
    <lineage>
        <taxon>Bacteria</taxon>
        <taxon>Pseudomonadati</taxon>
        <taxon>Pseudomonadota</taxon>
        <taxon>Betaproteobacteria</taxon>
        <taxon>Rhodocyclales</taxon>
        <taxon>Zoogloeaceae</taxon>
        <taxon>Uliginosibacterium</taxon>
    </lineage>
</organism>
<sequence>MKIKHLSALLVSGLLLLACSTPQIPVAGTPQMDAQAKTFAVHPARARIYVYRNLSSLSEELRVNGVAVGTLMGRSYLPLEVSPGTYRLQAKRERETILELNVLAGRNYFVLLEAIESPMNYRSSLREVSEAEAREAIKSSQLLLSSVYPLSP</sequence>